<keyword evidence="2" id="KW-1185">Reference proteome</keyword>
<evidence type="ECO:0000313" key="1">
    <source>
        <dbReference type="EMBL" id="MCP2331777.1"/>
    </source>
</evidence>
<dbReference type="InterPro" id="IPR025447">
    <property type="entry name" value="DUF4192"/>
</dbReference>
<name>A0ABT1JH05_ACTCY</name>
<gene>
    <name evidence="1" type="ORF">G443_002047</name>
</gene>
<proteinExistence type="predicted"/>
<dbReference type="Proteomes" id="UP000791080">
    <property type="component" value="Unassembled WGS sequence"/>
</dbReference>
<reference evidence="1 2" key="1">
    <citation type="submission" date="2013-07" db="EMBL/GenBank/DDBJ databases">
        <authorList>
            <consortium name="DOE Joint Genome Institute"/>
            <person name="Reeve W."/>
            <person name="Huntemann M."/>
            <person name="Han J."/>
            <person name="Chen A."/>
            <person name="Kyrpides N."/>
            <person name="Mavromatis K."/>
            <person name="Markowitz V."/>
            <person name="Palaniappan K."/>
            <person name="Ivanova N."/>
            <person name="Schaumberg A."/>
            <person name="Pati A."/>
            <person name="Liolios K."/>
            <person name="Nordberg H.P."/>
            <person name="Cantor M.N."/>
            <person name="Hua S.X."/>
            <person name="Woyke T."/>
        </authorList>
    </citation>
    <scope>NUCLEOTIDE SEQUENCE [LARGE SCALE GENOMIC DNA]</scope>
    <source>
        <strain evidence="1 2">DSM 43889</strain>
    </source>
</reference>
<dbReference type="EMBL" id="AUBJ02000001">
    <property type="protein sequence ID" value="MCP2331777.1"/>
    <property type="molecule type" value="Genomic_DNA"/>
</dbReference>
<organism evidence="1 2">
    <name type="scientific">Actinoalloteichus caeruleus DSM 43889</name>
    <dbReference type="NCBI Taxonomy" id="1120930"/>
    <lineage>
        <taxon>Bacteria</taxon>
        <taxon>Bacillati</taxon>
        <taxon>Actinomycetota</taxon>
        <taxon>Actinomycetes</taxon>
        <taxon>Pseudonocardiales</taxon>
        <taxon>Pseudonocardiaceae</taxon>
        <taxon>Actinoalloteichus</taxon>
        <taxon>Actinoalloteichus cyanogriseus</taxon>
    </lineage>
</organism>
<comment type="caution">
    <text evidence="1">The sequence shown here is derived from an EMBL/GenBank/DDBJ whole genome shotgun (WGS) entry which is preliminary data.</text>
</comment>
<protein>
    <recommendedName>
        <fullName evidence="3">DUF4192 family protein</fullName>
    </recommendedName>
</protein>
<sequence>MAAMTPTPPPALASCVRLHDPGEVVAAVPHLLGFHPQESLVVICLTGERRSRVGLCLRLDLPPREDETAVLDHVLPPLRGQRASGVLLVVVGGGARGRRGGPPRRALVTAVERAAAEAGVACLHSVWVAATSADERWFCYDEDACSGRVPDPAGTVTAAASALAGFVTFADRAALARLLDPDPPADLHRRSELLGPVEETADLERALDAGRAARADLSAVHRALEQVERGTFVVTDEDVARIAVALSETRVRDACMSWSSGPRSAAAERLWLVLTRATPPPHRAEPAALLAVTAYLRGDGALAGLALEASRAAAPEHALARLLGRALAAGLPPDRVRRVVADGAEEARLAIESDGEDAW</sequence>
<evidence type="ECO:0000313" key="2">
    <source>
        <dbReference type="Proteomes" id="UP000791080"/>
    </source>
</evidence>
<reference evidence="1 2" key="2">
    <citation type="submission" date="2022-06" db="EMBL/GenBank/DDBJ databases">
        <title>Genomic Encyclopedia of Type Strains, Phase I: the one thousand microbial genomes (KMG-I) project.</title>
        <authorList>
            <person name="Kyrpides N."/>
        </authorList>
    </citation>
    <scope>NUCLEOTIDE SEQUENCE [LARGE SCALE GENOMIC DNA]</scope>
    <source>
        <strain evidence="1 2">DSM 43889</strain>
    </source>
</reference>
<evidence type="ECO:0008006" key="3">
    <source>
        <dbReference type="Google" id="ProtNLM"/>
    </source>
</evidence>
<accession>A0ABT1JH05</accession>
<dbReference type="Pfam" id="PF13830">
    <property type="entry name" value="DUF4192"/>
    <property type="match status" value="1"/>
</dbReference>